<dbReference type="Gene3D" id="3.40.50.300">
    <property type="entry name" value="P-loop containing nucleotide triphosphate hydrolases"/>
    <property type="match status" value="2"/>
</dbReference>
<keyword evidence="1" id="KW-0547">Nucleotide-binding</keyword>
<accession>A0A7C4JJU3</accession>
<evidence type="ECO:0000256" key="1">
    <source>
        <dbReference type="ARBA" id="ARBA00022741"/>
    </source>
</evidence>
<dbReference type="InterPro" id="IPR027417">
    <property type="entry name" value="P-loop_NTPase"/>
</dbReference>
<dbReference type="InterPro" id="IPR014774">
    <property type="entry name" value="KaiC-like_dom"/>
</dbReference>
<sequence>MDELYTTGNRELDEFIGGLQPYTMLLIVGHPGAGKTTLASQICYANALKGRRCLYLSFYEDKEKLFRNMSKLGINLSEVEAKDFMEFVRLPVASTDEILRILSTIVSRKSYEVMVIDSINPTLDLIVKKEEQRAILLNFFYQLLNIVNGVLVVVAEIPLGKESLELGSIEFVADAIIYLKHRIEFGMLSRIMEVRKVRGAPLTIAEIPFSLNEGEGLKVYIPPKIERVLPSGQKPLNINISFIIESIESIQYGDVVVISYPSIGRPSFIYLPLIDLAVANNEKVLLISYKYSPDELKDVLLQSMQSLGVSRDLVLKVINKYFHLESINPASHSLQLLRSYQIELIDETKAGIVVFHAVDVFRETVFKPGEYWASFINELNWVKNKGKLLTLYYARIDPRWTKRYESLSDIAIRLHYKRRDTKLIPVLYIWKRETLPKIIELGEKEIERLKDDANRIAEIIKARLEDDNGGIK</sequence>
<dbReference type="Pfam" id="PF06745">
    <property type="entry name" value="ATPase"/>
    <property type="match status" value="1"/>
</dbReference>
<evidence type="ECO:0000313" key="4">
    <source>
        <dbReference type="EMBL" id="HGQ36314.1"/>
    </source>
</evidence>
<dbReference type="EMBL" id="DTBD01000048">
    <property type="protein sequence ID" value="HGQ64674.1"/>
    <property type="molecule type" value="Genomic_DNA"/>
</dbReference>
<proteinExistence type="predicted"/>
<evidence type="ECO:0000256" key="2">
    <source>
        <dbReference type="ARBA" id="ARBA00022840"/>
    </source>
</evidence>
<evidence type="ECO:0000259" key="3">
    <source>
        <dbReference type="PROSITE" id="PS51146"/>
    </source>
</evidence>
<name>A0A7C4JJU3_9CREN</name>
<comment type="caution">
    <text evidence="5">The sequence shown here is derived from an EMBL/GenBank/DDBJ whole genome shotgun (WGS) entry which is preliminary data.</text>
</comment>
<gene>
    <name evidence="5" type="ORF">ENU08_05460</name>
    <name evidence="4" type="ORF">ENU41_06530</name>
</gene>
<dbReference type="PANTHER" id="PTHR43637:SF1">
    <property type="entry name" value="UPF0273 PROTEIN TM_0370"/>
    <property type="match status" value="1"/>
</dbReference>
<keyword evidence="2" id="KW-0067">ATP-binding</keyword>
<dbReference type="GO" id="GO:0005524">
    <property type="term" value="F:ATP binding"/>
    <property type="evidence" value="ECO:0007669"/>
    <property type="project" value="UniProtKB-KW"/>
</dbReference>
<dbReference type="SUPFAM" id="SSF52540">
    <property type="entry name" value="P-loop containing nucleoside triphosphate hydrolases"/>
    <property type="match status" value="1"/>
</dbReference>
<feature type="domain" description="KaiC" evidence="3">
    <location>
        <begin position="1"/>
        <end position="233"/>
    </location>
</feature>
<organism evidence="5">
    <name type="scientific">Ignisphaera aggregans</name>
    <dbReference type="NCBI Taxonomy" id="334771"/>
    <lineage>
        <taxon>Archaea</taxon>
        <taxon>Thermoproteota</taxon>
        <taxon>Thermoprotei</taxon>
        <taxon>Desulfurococcales</taxon>
        <taxon>Desulfurococcaceae</taxon>
        <taxon>Ignisphaera</taxon>
    </lineage>
</organism>
<dbReference type="EMBL" id="DTCK01000040">
    <property type="protein sequence ID" value="HGQ36314.1"/>
    <property type="molecule type" value="Genomic_DNA"/>
</dbReference>
<reference evidence="5" key="1">
    <citation type="journal article" date="2020" name="mSystems">
        <title>Genome- and Community-Level Interaction Insights into Carbon Utilization and Element Cycling Functions of Hydrothermarchaeota in Hydrothermal Sediment.</title>
        <authorList>
            <person name="Zhou Z."/>
            <person name="Liu Y."/>
            <person name="Xu W."/>
            <person name="Pan J."/>
            <person name="Luo Z.H."/>
            <person name="Li M."/>
        </authorList>
    </citation>
    <scope>NUCLEOTIDE SEQUENCE [LARGE SCALE GENOMIC DNA]</scope>
    <source>
        <strain evidence="5">SpSt-637</strain>
        <strain evidence="4">SpSt-667</strain>
    </source>
</reference>
<dbReference type="PANTHER" id="PTHR43637">
    <property type="entry name" value="UPF0273 PROTEIN TM_0370"/>
    <property type="match status" value="1"/>
</dbReference>
<dbReference type="InterPro" id="IPR010624">
    <property type="entry name" value="KaiC_dom"/>
</dbReference>
<protein>
    <recommendedName>
        <fullName evidence="3">KaiC domain-containing protein</fullName>
    </recommendedName>
</protein>
<evidence type="ECO:0000313" key="5">
    <source>
        <dbReference type="EMBL" id="HGQ64674.1"/>
    </source>
</evidence>
<dbReference type="PROSITE" id="PS51146">
    <property type="entry name" value="KAIC"/>
    <property type="match status" value="1"/>
</dbReference>
<dbReference type="AlphaFoldDB" id="A0A7C4JJU3"/>